<keyword evidence="3" id="KW-1185">Reference proteome</keyword>
<feature type="transmembrane region" description="Helical" evidence="1">
    <location>
        <begin position="154"/>
        <end position="176"/>
    </location>
</feature>
<dbReference type="EMBL" id="CP064936">
    <property type="protein sequence ID" value="QPZ99897.1"/>
    <property type="molecule type" value="Genomic_DNA"/>
</dbReference>
<evidence type="ECO:0000256" key="1">
    <source>
        <dbReference type="SAM" id="Phobius"/>
    </source>
</evidence>
<feature type="transmembrane region" description="Helical" evidence="1">
    <location>
        <begin position="34"/>
        <end position="56"/>
    </location>
</feature>
<reference evidence="2 3" key="1">
    <citation type="submission" date="2020-11" db="EMBL/GenBank/DDBJ databases">
        <title>Treponema Peruensis nv. sp., first commensal Treponema isolated from human feces.</title>
        <authorList>
            <person name="Belkhou C."/>
            <person name="Raes J."/>
        </authorList>
    </citation>
    <scope>NUCLEOTIDE SEQUENCE [LARGE SCALE GENOMIC DNA]</scope>
    <source>
        <strain evidence="2 3">RCC2812</strain>
    </source>
</reference>
<dbReference type="Proteomes" id="UP000595224">
    <property type="component" value="Chromosome"/>
</dbReference>
<protein>
    <submittedName>
        <fullName evidence="2">Uncharacterized protein</fullName>
    </submittedName>
</protein>
<keyword evidence="1" id="KW-1133">Transmembrane helix</keyword>
<feature type="transmembrane region" description="Helical" evidence="1">
    <location>
        <begin position="6"/>
        <end position="27"/>
    </location>
</feature>
<keyword evidence="1" id="KW-0472">Membrane</keyword>
<proteinExistence type="predicted"/>
<name>A0A7T3RB80_9SPIR</name>
<keyword evidence="1" id="KW-0812">Transmembrane</keyword>
<gene>
    <name evidence="2" type="ORF">IWA51_06295</name>
</gene>
<dbReference type="KEGG" id="tper:IWA51_06295"/>
<feature type="transmembrane region" description="Helical" evidence="1">
    <location>
        <begin position="121"/>
        <end position="142"/>
    </location>
</feature>
<dbReference type="AlphaFoldDB" id="A0A7T3RB80"/>
<accession>A0A7T3RB80</accession>
<feature type="transmembrane region" description="Helical" evidence="1">
    <location>
        <begin position="68"/>
        <end position="85"/>
    </location>
</feature>
<evidence type="ECO:0000313" key="3">
    <source>
        <dbReference type="Proteomes" id="UP000595224"/>
    </source>
</evidence>
<dbReference type="RefSeq" id="WP_198441818.1">
    <property type="nucleotide sequence ID" value="NZ_CBCSHE010000003.1"/>
</dbReference>
<sequence length="186" mass="20608">MIGMLLYYLIFASPLLVYGIGLNRALVLGDSDKGVALSCLKMLICVVSSATLTYLLNVNLLAKVSLHGIYPFMAVLIFVVISIFIESIFRITAKSGTSEFSVSILIIILTVNESISLYECVFFSCVAVLSFYLFIPVLRSVVRRMDYNKPEVKSANTGFILISIAVIVLALLSWNVTWLNGEAFKW</sequence>
<organism evidence="2 3">
    <name type="scientific">Treponema peruense</name>
    <dbReference type="NCBI Taxonomy" id="2787628"/>
    <lineage>
        <taxon>Bacteria</taxon>
        <taxon>Pseudomonadati</taxon>
        <taxon>Spirochaetota</taxon>
        <taxon>Spirochaetia</taxon>
        <taxon>Spirochaetales</taxon>
        <taxon>Treponemataceae</taxon>
        <taxon>Treponema</taxon>
    </lineage>
</organism>
<evidence type="ECO:0000313" key="2">
    <source>
        <dbReference type="EMBL" id="QPZ99897.1"/>
    </source>
</evidence>